<dbReference type="EMBL" id="SPRW01000026">
    <property type="protein sequence ID" value="TIC64659.1"/>
    <property type="molecule type" value="Genomic_DNA"/>
</dbReference>
<evidence type="ECO:0000313" key="7">
    <source>
        <dbReference type="EMBL" id="TIC68960.1"/>
    </source>
</evidence>
<evidence type="ECO:0000256" key="2">
    <source>
        <dbReference type="ARBA" id="ARBA00022801"/>
    </source>
</evidence>
<feature type="domain" description="Thioesterase" evidence="3">
    <location>
        <begin position="57"/>
        <end position="131"/>
    </location>
</feature>
<keyword evidence="2" id="KW-0378">Hydrolase</keyword>
<dbReference type="Proteomes" id="UP000310708">
    <property type="component" value="Unassembled WGS sequence"/>
</dbReference>
<dbReference type="Pfam" id="PF03061">
    <property type="entry name" value="4HBT"/>
    <property type="match status" value="1"/>
</dbReference>
<dbReference type="EMBL" id="SPRC01000010">
    <property type="protein sequence ID" value="TIB81116.1"/>
    <property type="molecule type" value="Genomic_DNA"/>
</dbReference>
<dbReference type="InterPro" id="IPR039298">
    <property type="entry name" value="ACOT13"/>
</dbReference>
<evidence type="ECO:0000313" key="6">
    <source>
        <dbReference type="EMBL" id="TIC64659.1"/>
    </source>
</evidence>
<gene>
    <name evidence="7" type="ORF">E3Q01_00645</name>
    <name evidence="6" type="ORF">E3Q02_02482</name>
    <name evidence="5" type="ORF">E3Q10_00367</name>
    <name evidence="4" type="ORF">E3Q22_01385</name>
</gene>
<keyword evidence="4" id="KW-0413">Isomerase</keyword>
<name>A0A4T0M8R4_9BASI</name>
<evidence type="ECO:0000313" key="11">
    <source>
        <dbReference type="Proteomes" id="UP000310708"/>
    </source>
</evidence>
<organism evidence="4 10">
    <name type="scientific">Wallemia mellicola</name>
    <dbReference type="NCBI Taxonomy" id="1708541"/>
    <lineage>
        <taxon>Eukaryota</taxon>
        <taxon>Fungi</taxon>
        <taxon>Dikarya</taxon>
        <taxon>Basidiomycota</taxon>
        <taxon>Wallemiomycotina</taxon>
        <taxon>Wallemiomycetes</taxon>
        <taxon>Wallemiales</taxon>
        <taxon>Wallemiaceae</taxon>
        <taxon>Wallemia</taxon>
    </lineage>
</organism>
<evidence type="ECO:0000256" key="1">
    <source>
        <dbReference type="ARBA" id="ARBA00008324"/>
    </source>
</evidence>
<dbReference type="GO" id="GO:0047617">
    <property type="term" value="F:fatty acyl-CoA hydrolase activity"/>
    <property type="evidence" value="ECO:0007669"/>
    <property type="project" value="InterPro"/>
</dbReference>
<dbReference type="CDD" id="cd03443">
    <property type="entry name" value="PaaI_thioesterase"/>
    <property type="match status" value="1"/>
</dbReference>
<evidence type="ECO:0000313" key="4">
    <source>
        <dbReference type="EMBL" id="TIB81116.1"/>
    </source>
</evidence>
<sequence>MAACTKFVRSVLDNSLKNKGHDWSVYGALNGAHSVVSATPGYVHLKFHVDKHNLNRQGTLNGGCISSLIDSAGSLAVSSHGLFFTGVSTDITTTFVKPIPYNEVVDIFARTASMGRTMAFTRVDFCSPESGKLLAYGSEYNDFHVTSTFNEFQGHTKYIANSQGKDSVSQFMQGNVTFSNDGENIL</sequence>
<dbReference type="AlphaFoldDB" id="A0A4T0M8R4"/>
<proteinExistence type="inferred from homology"/>
<dbReference type="InterPro" id="IPR029069">
    <property type="entry name" value="HotDog_dom_sf"/>
</dbReference>
<evidence type="ECO:0000313" key="10">
    <source>
        <dbReference type="Proteomes" id="UP000310685"/>
    </source>
</evidence>
<comment type="similarity">
    <text evidence="1">Belongs to the thioesterase PaaI family.</text>
</comment>
<dbReference type="GO" id="GO:0016853">
    <property type="term" value="F:isomerase activity"/>
    <property type="evidence" value="ECO:0007669"/>
    <property type="project" value="UniProtKB-KW"/>
</dbReference>
<dbReference type="Proteomes" id="UP000305647">
    <property type="component" value="Unassembled WGS sequence"/>
</dbReference>
<dbReference type="SUPFAM" id="SSF54637">
    <property type="entry name" value="Thioesterase/thiol ester dehydrase-isomerase"/>
    <property type="match status" value="1"/>
</dbReference>
<dbReference type="PANTHER" id="PTHR21660:SF1">
    <property type="entry name" value="ACYL-COENZYME A THIOESTERASE 13"/>
    <property type="match status" value="1"/>
</dbReference>
<accession>A0A4T0M8R4</accession>
<comment type="caution">
    <text evidence="4">The sequence shown here is derived from an EMBL/GenBank/DDBJ whole genome shotgun (WGS) entry which is preliminary data.</text>
</comment>
<reference evidence="8 9" key="1">
    <citation type="submission" date="2019-03" db="EMBL/GenBank/DDBJ databases">
        <title>Sequencing 25 genomes of Wallemia mellicola.</title>
        <authorList>
            <person name="Gostincar C."/>
        </authorList>
    </citation>
    <scope>NUCLEOTIDE SEQUENCE [LARGE SCALE GENOMIC DNA]</scope>
    <source>
        <strain evidence="6 9">EXF-1274</strain>
        <strain evidence="4 10">EXF-6152</strain>
        <strain evidence="7 11">EXF-757</strain>
        <strain evidence="5 8">EXF-8738</strain>
    </source>
</reference>
<dbReference type="Proteomes" id="UP000310685">
    <property type="component" value="Unassembled WGS sequence"/>
</dbReference>
<dbReference type="EMBL" id="SPRO01000002">
    <property type="protein sequence ID" value="TIC34284.1"/>
    <property type="molecule type" value="Genomic_DNA"/>
</dbReference>
<evidence type="ECO:0000313" key="8">
    <source>
        <dbReference type="Proteomes" id="UP000305647"/>
    </source>
</evidence>
<dbReference type="EMBL" id="SPRX01000005">
    <property type="protein sequence ID" value="TIC68960.1"/>
    <property type="molecule type" value="Genomic_DNA"/>
</dbReference>
<dbReference type="InterPro" id="IPR006683">
    <property type="entry name" value="Thioestr_dom"/>
</dbReference>
<dbReference type="Gene3D" id="3.10.129.10">
    <property type="entry name" value="Hotdog Thioesterase"/>
    <property type="match status" value="1"/>
</dbReference>
<evidence type="ECO:0000259" key="3">
    <source>
        <dbReference type="Pfam" id="PF03061"/>
    </source>
</evidence>
<dbReference type="Proteomes" id="UP000309601">
    <property type="component" value="Unassembled WGS sequence"/>
</dbReference>
<protein>
    <submittedName>
        <fullName evidence="4">Thioesterase/thiol ester dehydrase-isomerase</fullName>
    </submittedName>
</protein>
<dbReference type="PANTHER" id="PTHR21660">
    <property type="entry name" value="THIOESTERASE SUPERFAMILY MEMBER-RELATED"/>
    <property type="match status" value="1"/>
</dbReference>
<evidence type="ECO:0000313" key="9">
    <source>
        <dbReference type="Proteomes" id="UP000309601"/>
    </source>
</evidence>
<evidence type="ECO:0000313" key="5">
    <source>
        <dbReference type="EMBL" id="TIC34284.1"/>
    </source>
</evidence>